<evidence type="ECO:0000259" key="2">
    <source>
        <dbReference type="Pfam" id="PF00582"/>
    </source>
</evidence>
<organism evidence="3 4">
    <name type="scientific">Variovorax guangxiensis</name>
    <dbReference type="NCBI Taxonomy" id="1775474"/>
    <lineage>
        <taxon>Bacteria</taxon>
        <taxon>Pseudomonadati</taxon>
        <taxon>Pseudomonadota</taxon>
        <taxon>Betaproteobacteria</taxon>
        <taxon>Burkholderiales</taxon>
        <taxon>Comamonadaceae</taxon>
        <taxon>Variovorax</taxon>
    </lineage>
</organism>
<dbReference type="Gene3D" id="3.40.50.12370">
    <property type="match status" value="1"/>
</dbReference>
<dbReference type="Pfam" id="PF00582">
    <property type="entry name" value="Usp"/>
    <property type="match status" value="1"/>
</dbReference>
<dbReference type="InterPro" id="IPR006016">
    <property type="entry name" value="UspA"/>
</dbReference>
<dbReference type="PANTHER" id="PTHR46268">
    <property type="entry name" value="STRESS RESPONSE PROTEIN NHAX"/>
    <property type="match status" value="1"/>
</dbReference>
<feature type="domain" description="UspA" evidence="2">
    <location>
        <begin position="157"/>
        <end position="278"/>
    </location>
</feature>
<evidence type="ECO:0000313" key="3">
    <source>
        <dbReference type="EMBL" id="RUR66352.1"/>
    </source>
</evidence>
<name>A0A433MEZ6_9BURK</name>
<dbReference type="PRINTS" id="PR01438">
    <property type="entry name" value="UNVRSLSTRESS"/>
</dbReference>
<comment type="caution">
    <text evidence="3">The sequence shown here is derived from an EMBL/GenBank/DDBJ whole genome shotgun (WGS) entry which is preliminary data.</text>
</comment>
<protein>
    <submittedName>
        <fullName evidence="3">Universal stress protein</fullName>
    </submittedName>
</protein>
<dbReference type="OrthoDB" id="9804721at2"/>
<reference evidence="3 4" key="1">
    <citation type="submission" date="2018-12" db="EMBL/GenBank/DDBJ databases">
        <title>The genome sequences of Variovorax guangxiensis DSM 27352.</title>
        <authorList>
            <person name="Gao J."/>
            <person name="Sun J."/>
        </authorList>
    </citation>
    <scope>NUCLEOTIDE SEQUENCE [LARGE SCALE GENOMIC DNA]</scope>
    <source>
        <strain evidence="3 4">DSM 27352</strain>
    </source>
</reference>
<evidence type="ECO:0000313" key="4">
    <source>
        <dbReference type="Proteomes" id="UP000281118"/>
    </source>
</evidence>
<proteinExistence type="inferred from homology"/>
<dbReference type="RefSeq" id="WP_126019927.1">
    <property type="nucleotide sequence ID" value="NZ_RXFT01000001.1"/>
</dbReference>
<comment type="similarity">
    <text evidence="1">Belongs to the universal stress protein A family.</text>
</comment>
<dbReference type="AlphaFoldDB" id="A0A433MEZ6"/>
<gene>
    <name evidence="3" type="ORF">EJP67_04685</name>
</gene>
<dbReference type="EMBL" id="RXFT01000001">
    <property type="protein sequence ID" value="RUR66352.1"/>
    <property type="molecule type" value="Genomic_DNA"/>
</dbReference>
<dbReference type="CDD" id="cd00293">
    <property type="entry name" value="USP-like"/>
    <property type="match status" value="1"/>
</dbReference>
<dbReference type="SUPFAM" id="SSF52402">
    <property type="entry name" value="Adenine nucleotide alpha hydrolases-like"/>
    <property type="match status" value="2"/>
</dbReference>
<dbReference type="InterPro" id="IPR006015">
    <property type="entry name" value="Universal_stress_UspA"/>
</dbReference>
<dbReference type="Proteomes" id="UP000281118">
    <property type="component" value="Unassembled WGS sequence"/>
</dbReference>
<dbReference type="PANTHER" id="PTHR46268:SF15">
    <property type="entry name" value="UNIVERSAL STRESS PROTEIN HP_0031"/>
    <property type="match status" value="1"/>
</dbReference>
<accession>A0A433MEZ6</accession>
<sequence>MNFRTILVHLDRSGRSPVRAALAARWARAHESHLTGLIPTGLYDGIIPADAIATGMTDYIAESADYLRRRAEAIAREFRQDIAASGPLSYEVQLVDGVTEDAVVRYGHASDLVVVGQSDESARRDTTVHGLAEHVLMEVGRPVLVVPSAGEFSGVPKNIVVAWDGSREAAVALHASLPALRGVRVTLLSLRHPRDGDDAQRLLTHDMIQFLLRHGVQARAESEVTEIGIADALLSRVSDLGADLLVMGAYSHSRLRERILGGVTRQILAQMTVPVLMAH</sequence>
<evidence type="ECO:0000256" key="1">
    <source>
        <dbReference type="ARBA" id="ARBA00008791"/>
    </source>
</evidence>